<gene>
    <name evidence="7" type="ORF">MNBD_DELTA03-1081</name>
</gene>
<name>A0A3B0VFT4_9ZZZZ</name>
<comment type="subcellular location">
    <subcellularLocation>
        <location evidence="1">Membrane</location>
        <topology evidence="1">Multi-pass membrane protein</topology>
    </subcellularLocation>
</comment>
<evidence type="ECO:0000256" key="5">
    <source>
        <dbReference type="ARBA" id="ARBA00023136"/>
    </source>
</evidence>
<dbReference type="SUPFAM" id="SSF161070">
    <property type="entry name" value="SNF-like"/>
    <property type="match status" value="1"/>
</dbReference>
<sequence>MTQARSSWQSNMGFLLAAIGSAIGLGNVWRFSYMVYKFGGGAFLVPYVVALIVAGLPIIILEYGLGHFEKASSPLSFARIDRRFEWLGWWMPIVAMFGIMLFYSVVIGWCFNYLLYSFSLSWGADPQSFFFKQFLELSGSAAHLGGLRIPIVLSTLLVWVLCWMICFRDIRHGIERASMVFMPVLFVLTIIIVLWSVSLDGASDAIFNHYLHADW</sequence>
<dbReference type="PANTHER" id="PTHR42948:SF1">
    <property type="entry name" value="TRANSPORTER"/>
    <property type="match status" value="1"/>
</dbReference>
<feature type="transmembrane region" description="Helical" evidence="6">
    <location>
        <begin position="12"/>
        <end position="32"/>
    </location>
</feature>
<feature type="transmembrane region" description="Helical" evidence="6">
    <location>
        <begin position="86"/>
        <end position="116"/>
    </location>
</feature>
<keyword evidence="5 6" id="KW-0472">Membrane</keyword>
<evidence type="ECO:0000256" key="2">
    <source>
        <dbReference type="ARBA" id="ARBA00022448"/>
    </source>
</evidence>
<evidence type="ECO:0000313" key="7">
    <source>
        <dbReference type="EMBL" id="VAW42395.1"/>
    </source>
</evidence>
<reference evidence="7" key="1">
    <citation type="submission" date="2018-06" db="EMBL/GenBank/DDBJ databases">
        <authorList>
            <person name="Zhirakovskaya E."/>
        </authorList>
    </citation>
    <scope>NUCLEOTIDE SEQUENCE</scope>
</reference>
<dbReference type="PANTHER" id="PTHR42948">
    <property type="entry name" value="TRANSPORTER"/>
    <property type="match status" value="1"/>
</dbReference>
<organism evidence="7">
    <name type="scientific">hydrothermal vent metagenome</name>
    <dbReference type="NCBI Taxonomy" id="652676"/>
    <lineage>
        <taxon>unclassified sequences</taxon>
        <taxon>metagenomes</taxon>
        <taxon>ecological metagenomes</taxon>
    </lineage>
</organism>
<protein>
    <submittedName>
        <fullName evidence="7">Sodium-dependent transporter, SNF family</fullName>
    </submittedName>
</protein>
<dbReference type="InterPro" id="IPR037272">
    <property type="entry name" value="SNS_sf"/>
</dbReference>
<proteinExistence type="predicted"/>
<feature type="transmembrane region" description="Helical" evidence="6">
    <location>
        <begin position="44"/>
        <end position="65"/>
    </location>
</feature>
<evidence type="ECO:0000256" key="6">
    <source>
        <dbReference type="SAM" id="Phobius"/>
    </source>
</evidence>
<dbReference type="PRINTS" id="PR00176">
    <property type="entry name" value="NANEUSMPORT"/>
</dbReference>
<evidence type="ECO:0000256" key="3">
    <source>
        <dbReference type="ARBA" id="ARBA00022692"/>
    </source>
</evidence>
<evidence type="ECO:0000256" key="4">
    <source>
        <dbReference type="ARBA" id="ARBA00022989"/>
    </source>
</evidence>
<feature type="non-terminal residue" evidence="7">
    <location>
        <position position="215"/>
    </location>
</feature>
<feature type="transmembrane region" description="Helical" evidence="6">
    <location>
        <begin position="147"/>
        <end position="167"/>
    </location>
</feature>
<dbReference type="Pfam" id="PF00209">
    <property type="entry name" value="SNF"/>
    <property type="match status" value="2"/>
</dbReference>
<dbReference type="InterPro" id="IPR000175">
    <property type="entry name" value="Na/ntran_symport"/>
</dbReference>
<keyword evidence="3 6" id="KW-0812">Transmembrane</keyword>
<feature type="transmembrane region" description="Helical" evidence="6">
    <location>
        <begin position="179"/>
        <end position="197"/>
    </location>
</feature>
<evidence type="ECO:0000256" key="1">
    <source>
        <dbReference type="ARBA" id="ARBA00004141"/>
    </source>
</evidence>
<dbReference type="EMBL" id="UOEX01000439">
    <property type="protein sequence ID" value="VAW42395.1"/>
    <property type="molecule type" value="Genomic_DNA"/>
</dbReference>
<accession>A0A3B0VFT4</accession>
<dbReference type="PROSITE" id="PS50267">
    <property type="entry name" value="NA_NEUROTRAN_SYMP_3"/>
    <property type="match status" value="1"/>
</dbReference>
<dbReference type="GO" id="GO:0016020">
    <property type="term" value="C:membrane"/>
    <property type="evidence" value="ECO:0007669"/>
    <property type="project" value="UniProtKB-SubCell"/>
</dbReference>
<keyword evidence="2" id="KW-0813">Transport</keyword>
<keyword evidence="4 6" id="KW-1133">Transmembrane helix</keyword>
<dbReference type="AlphaFoldDB" id="A0A3B0VFT4"/>